<dbReference type="PANTHER" id="PTHR23291:SF50">
    <property type="entry name" value="PROTEIN LIFEGUARD 4"/>
    <property type="match status" value="1"/>
</dbReference>
<gene>
    <name evidence="7" type="ORF">QE382_002701</name>
</gene>
<keyword evidence="4 6" id="KW-1133">Transmembrane helix</keyword>
<dbReference type="PANTHER" id="PTHR23291">
    <property type="entry name" value="BAX INHIBITOR-RELATED"/>
    <property type="match status" value="1"/>
</dbReference>
<feature type="transmembrane region" description="Helical" evidence="6">
    <location>
        <begin position="42"/>
        <end position="61"/>
    </location>
</feature>
<keyword evidence="8" id="KW-1185">Reference proteome</keyword>
<evidence type="ECO:0000313" key="7">
    <source>
        <dbReference type="EMBL" id="MDQ1150717.1"/>
    </source>
</evidence>
<comment type="caution">
    <text evidence="7">The sequence shown here is derived from an EMBL/GenBank/DDBJ whole genome shotgun (WGS) entry which is preliminary data.</text>
</comment>
<dbReference type="Proteomes" id="UP001244640">
    <property type="component" value="Unassembled WGS sequence"/>
</dbReference>
<feature type="transmembrane region" description="Helical" evidence="6">
    <location>
        <begin position="221"/>
        <end position="240"/>
    </location>
</feature>
<evidence type="ECO:0000256" key="1">
    <source>
        <dbReference type="ARBA" id="ARBA00004141"/>
    </source>
</evidence>
<proteinExistence type="inferred from homology"/>
<protein>
    <submittedName>
        <fullName evidence="7">FtsH-binding integral membrane protein</fullName>
    </submittedName>
</protein>
<feature type="transmembrane region" description="Helical" evidence="6">
    <location>
        <begin position="108"/>
        <end position="129"/>
    </location>
</feature>
<feature type="transmembrane region" description="Helical" evidence="6">
    <location>
        <begin position="67"/>
        <end position="87"/>
    </location>
</feature>
<reference evidence="7 8" key="1">
    <citation type="submission" date="2023-07" db="EMBL/GenBank/DDBJ databases">
        <title>Functional and genomic diversity of the sorghum phyllosphere microbiome.</title>
        <authorList>
            <person name="Shade A."/>
        </authorList>
    </citation>
    <scope>NUCLEOTIDE SEQUENCE [LARGE SCALE GENOMIC DNA]</scope>
    <source>
        <strain evidence="7 8">SORGH_AS_0892</strain>
    </source>
</reference>
<dbReference type="InterPro" id="IPR006214">
    <property type="entry name" value="Bax_inhibitor_1-related"/>
</dbReference>
<organism evidence="7 8">
    <name type="scientific">Sphingobacterium zeae</name>
    <dbReference type="NCBI Taxonomy" id="1776859"/>
    <lineage>
        <taxon>Bacteria</taxon>
        <taxon>Pseudomonadati</taxon>
        <taxon>Bacteroidota</taxon>
        <taxon>Sphingobacteriia</taxon>
        <taxon>Sphingobacteriales</taxon>
        <taxon>Sphingobacteriaceae</taxon>
        <taxon>Sphingobacterium</taxon>
    </lineage>
</organism>
<dbReference type="RefSeq" id="WP_307186314.1">
    <property type="nucleotide sequence ID" value="NZ_JAUTBA010000001.1"/>
</dbReference>
<sequence>MGIELMLIFNPYLINRICFMESQEYILINDDAERGVFYKKTYLHVAFSILAFIVLETLLIKLIPYDFIVWMVSGKFIWLFLLGCFWLGSTLSSRWTLSQSRQTQYLGLAFYIVLEAIIFLPMIFMAVFMTEGISVIYQASIMTLALFTGLTVVAFVSNKDFSFLRNILVIGGFLSLGVIVAGAIFGFELGLWFSVAMIALASGSILYQTQNLKYSYGNEQYVGAALQLFSSIMLLFWYILRILMRRR</sequence>
<evidence type="ECO:0000256" key="2">
    <source>
        <dbReference type="ARBA" id="ARBA00010350"/>
    </source>
</evidence>
<comment type="similarity">
    <text evidence="2 6">Belongs to the BI1 family.</text>
</comment>
<evidence type="ECO:0000256" key="6">
    <source>
        <dbReference type="RuleBase" id="RU004379"/>
    </source>
</evidence>
<comment type="subcellular location">
    <subcellularLocation>
        <location evidence="1">Membrane</location>
        <topology evidence="1">Multi-pass membrane protein</topology>
    </subcellularLocation>
</comment>
<evidence type="ECO:0000256" key="5">
    <source>
        <dbReference type="ARBA" id="ARBA00023136"/>
    </source>
</evidence>
<evidence type="ECO:0000256" key="3">
    <source>
        <dbReference type="ARBA" id="ARBA00022692"/>
    </source>
</evidence>
<accession>A0ABU0U6Z5</accession>
<keyword evidence="3 6" id="KW-0812">Transmembrane</keyword>
<dbReference type="EMBL" id="JAUTBA010000001">
    <property type="protein sequence ID" value="MDQ1150717.1"/>
    <property type="molecule type" value="Genomic_DNA"/>
</dbReference>
<evidence type="ECO:0000256" key="4">
    <source>
        <dbReference type="ARBA" id="ARBA00022989"/>
    </source>
</evidence>
<evidence type="ECO:0000313" key="8">
    <source>
        <dbReference type="Proteomes" id="UP001244640"/>
    </source>
</evidence>
<feature type="transmembrane region" description="Helical" evidence="6">
    <location>
        <begin position="135"/>
        <end position="156"/>
    </location>
</feature>
<dbReference type="Pfam" id="PF01027">
    <property type="entry name" value="Bax1-I"/>
    <property type="match status" value="1"/>
</dbReference>
<feature type="transmembrane region" description="Helical" evidence="6">
    <location>
        <begin position="163"/>
        <end position="185"/>
    </location>
</feature>
<keyword evidence="5 6" id="KW-0472">Membrane</keyword>
<name>A0ABU0U6Z5_9SPHI</name>